<dbReference type="InterPro" id="IPR003961">
    <property type="entry name" value="FN3_dom"/>
</dbReference>
<accession>A0A4R5BX77</accession>
<dbReference type="EMBL" id="SMKY01000015">
    <property type="protein sequence ID" value="TDD88922.1"/>
    <property type="molecule type" value="Genomic_DNA"/>
</dbReference>
<comment type="caution">
    <text evidence="5">The sequence shown here is derived from an EMBL/GenBank/DDBJ whole genome shotgun (WGS) entry which is preliminary data.</text>
</comment>
<dbReference type="RefSeq" id="WP_132194602.1">
    <property type="nucleotide sequence ID" value="NZ_SMKY01000015.1"/>
</dbReference>
<sequence>MAVTTDTGKPESIAKPNVEKPDGTSGTVEVTWTQTWDRDNRNLTYEVILDAETVVHSVEAGSRFWDLRTMTYTDTGLAPGTVHTYSIRAVDPFGNGNWSAQSDPVSG</sequence>
<keyword evidence="6" id="KW-1185">Reference proteome</keyword>
<dbReference type="OrthoDB" id="9802683at2"/>
<dbReference type="Pfam" id="PF00041">
    <property type="entry name" value="fn3"/>
    <property type="match status" value="1"/>
</dbReference>
<dbReference type="InterPro" id="IPR036116">
    <property type="entry name" value="FN3_sf"/>
</dbReference>
<gene>
    <name evidence="5" type="ORF">E1293_05880</name>
</gene>
<keyword evidence="2" id="KW-0624">Polysaccharide degradation</keyword>
<dbReference type="PROSITE" id="PS50853">
    <property type="entry name" value="FN3"/>
    <property type="match status" value="1"/>
</dbReference>
<feature type="region of interest" description="Disordered" evidence="3">
    <location>
        <begin position="1"/>
        <end position="27"/>
    </location>
</feature>
<keyword evidence="1" id="KW-0378">Hydrolase</keyword>
<evidence type="ECO:0000313" key="6">
    <source>
        <dbReference type="Proteomes" id="UP000295578"/>
    </source>
</evidence>
<evidence type="ECO:0000259" key="4">
    <source>
        <dbReference type="PROSITE" id="PS50853"/>
    </source>
</evidence>
<dbReference type="AlphaFoldDB" id="A0A4R5BX77"/>
<reference evidence="5 6" key="1">
    <citation type="submission" date="2019-03" db="EMBL/GenBank/DDBJ databases">
        <title>Draft genome sequences of novel Actinobacteria.</title>
        <authorList>
            <person name="Sahin N."/>
            <person name="Ay H."/>
            <person name="Saygin H."/>
        </authorList>
    </citation>
    <scope>NUCLEOTIDE SEQUENCE [LARGE SCALE GENOMIC DNA]</scope>
    <source>
        <strain evidence="5 6">DSM 45941</strain>
    </source>
</reference>
<protein>
    <submittedName>
        <fullName evidence="5">Fibronectin type III domain-containing protein</fullName>
    </submittedName>
</protein>
<keyword evidence="2" id="KW-0119">Carbohydrate metabolism</keyword>
<dbReference type="SUPFAM" id="SSF49265">
    <property type="entry name" value="Fibronectin type III"/>
    <property type="match status" value="1"/>
</dbReference>
<keyword evidence="1" id="KW-0326">Glycosidase</keyword>
<proteinExistence type="predicted"/>
<feature type="domain" description="Fibronectin type-III" evidence="4">
    <location>
        <begin position="12"/>
        <end position="107"/>
    </location>
</feature>
<dbReference type="SMART" id="SM00060">
    <property type="entry name" value="FN3"/>
    <property type="match status" value="1"/>
</dbReference>
<organism evidence="5 6">
    <name type="scientific">Actinomadura darangshiensis</name>
    <dbReference type="NCBI Taxonomy" id="705336"/>
    <lineage>
        <taxon>Bacteria</taxon>
        <taxon>Bacillati</taxon>
        <taxon>Actinomycetota</taxon>
        <taxon>Actinomycetes</taxon>
        <taxon>Streptosporangiales</taxon>
        <taxon>Thermomonosporaceae</taxon>
        <taxon>Actinomadura</taxon>
    </lineage>
</organism>
<name>A0A4R5BX77_9ACTN</name>
<dbReference type="GO" id="GO:0000272">
    <property type="term" value="P:polysaccharide catabolic process"/>
    <property type="evidence" value="ECO:0007669"/>
    <property type="project" value="UniProtKB-KW"/>
</dbReference>
<dbReference type="Proteomes" id="UP000295578">
    <property type="component" value="Unassembled WGS sequence"/>
</dbReference>
<dbReference type="GO" id="GO:0016798">
    <property type="term" value="F:hydrolase activity, acting on glycosyl bonds"/>
    <property type="evidence" value="ECO:0007669"/>
    <property type="project" value="UniProtKB-KW"/>
</dbReference>
<dbReference type="Gene3D" id="2.60.40.10">
    <property type="entry name" value="Immunoglobulins"/>
    <property type="match status" value="1"/>
</dbReference>
<dbReference type="CDD" id="cd00063">
    <property type="entry name" value="FN3"/>
    <property type="match status" value="1"/>
</dbReference>
<evidence type="ECO:0000313" key="5">
    <source>
        <dbReference type="EMBL" id="TDD88922.1"/>
    </source>
</evidence>
<evidence type="ECO:0000256" key="1">
    <source>
        <dbReference type="ARBA" id="ARBA00023295"/>
    </source>
</evidence>
<dbReference type="InterPro" id="IPR013783">
    <property type="entry name" value="Ig-like_fold"/>
</dbReference>
<evidence type="ECO:0000256" key="3">
    <source>
        <dbReference type="SAM" id="MobiDB-lite"/>
    </source>
</evidence>
<evidence type="ECO:0000256" key="2">
    <source>
        <dbReference type="ARBA" id="ARBA00023326"/>
    </source>
</evidence>